<evidence type="ECO:0000313" key="1">
    <source>
        <dbReference type="EMBL" id="KAK1885179.1"/>
    </source>
</evidence>
<dbReference type="AlphaFoldDB" id="A0AAD9BNL0"/>
<organism evidence="1 2">
    <name type="scientific">Dissostichus eleginoides</name>
    <name type="common">Patagonian toothfish</name>
    <name type="synonym">Dissostichus amissus</name>
    <dbReference type="NCBI Taxonomy" id="100907"/>
    <lineage>
        <taxon>Eukaryota</taxon>
        <taxon>Metazoa</taxon>
        <taxon>Chordata</taxon>
        <taxon>Craniata</taxon>
        <taxon>Vertebrata</taxon>
        <taxon>Euteleostomi</taxon>
        <taxon>Actinopterygii</taxon>
        <taxon>Neopterygii</taxon>
        <taxon>Teleostei</taxon>
        <taxon>Neoteleostei</taxon>
        <taxon>Acanthomorphata</taxon>
        <taxon>Eupercaria</taxon>
        <taxon>Perciformes</taxon>
        <taxon>Notothenioidei</taxon>
        <taxon>Nototheniidae</taxon>
        <taxon>Dissostichus</taxon>
    </lineage>
</organism>
<dbReference type="GO" id="GO:0016301">
    <property type="term" value="F:kinase activity"/>
    <property type="evidence" value="ECO:0007669"/>
    <property type="project" value="UniProtKB-KW"/>
</dbReference>
<protein>
    <submittedName>
        <fullName evidence="1">Acylglycerol kinase mitochondrial</fullName>
    </submittedName>
</protein>
<accession>A0AAD9BNL0</accession>
<name>A0AAD9BNL0_DISEL</name>
<dbReference type="EMBL" id="JASDAP010000021">
    <property type="protein sequence ID" value="KAK1885179.1"/>
    <property type="molecule type" value="Genomic_DNA"/>
</dbReference>
<keyword evidence="1" id="KW-0418">Kinase</keyword>
<comment type="caution">
    <text evidence="1">The sequence shown here is derived from an EMBL/GenBank/DDBJ whole genome shotgun (WGS) entry which is preliminary data.</text>
</comment>
<keyword evidence="1" id="KW-0808">Transferase</keyword>
<gene>
    <name evidence="1" type="ORF">KUDE01_031374</name>
</gene>
<proteinExistence type="predicted"/>
<evidence type="ECO:0000313" key="2">
    <source>
        <dbReference type="Proteomes" id="UP001228049"/>
    </source>
</evidence>
<keyword evidence="2" id="KW-1185">Reference proteome</keyword>
<reference evidence="1" key="1">
    <citation type="submission" date="2023-04" db="EMBL/GenBank/DDBJ databases">
        <title>Chromosome-level genome of Chaenocephalus aceratus.</title>
        <authorList>
            <person name="Park H."/>
        </authorList>
    </citation>
    <scope>NUCLEOTIDE SEQUENCE</scope>
    <source>
        <strain evidence="1">DE</strain>
        <tissue evidence="1">Muscle</tissue>
    </source>
</reference>
<dbReference type="Proteomes" id="UP001228049">
    <property type="component" value="Unassembled WGS sequence"/>
</dbReference>
<sequence>MGEKAMDLASERKKNGWTHVESAGCHGGLLSEGHRQYMKHDGAKLDFRRVKGSWSEVKGGTCLGRWLYGEHGASFVHCAL</sequence>